<dbReference type="EMBL" id="MU806837">
    <property type="protein sequence ID" value="KAJ3832843.1"/>
    <property type="molecule type" value="Genomic_DNA"/>
</dbReference>
<proteinExistence type="predicted"/>
<keyword evidence="2" id="KW-0732">Signal</keyword>
<sequence>MIQGRSKTCSRSAASRRARLAVFVLSAVLSSSVLAAPTIRPRALALSFSEPDPAPTQTSSGPGSLSGGGRGDWELGRVDYSPVVLRQDVDGLQTFDDPEDVKDSSGSDSLPNLSARESVDLSKRGGCLSCTKKHDDIELGAMGNTGTAQDPTAPGVLQDPPAEEERTPSRSAEVERTPSRSAGTERTSSRSAEVERTPSRSADVERNPSRSAEAERTPSRSAEAIDEERRRLEKQLELNAVELKKIEGEALKIRNNVSYQQDHATWLSGEHKEKTREMLKTACTARDMGIDVQAHGGVSFQRYDYTFDLVEFIVNHAQYFRQASQATLLPANFTQCGRSGFGLSPEQRNEDGGVRGEDERWRLYVVFVRLYHEGRGLEESL</sequence>
<feature type="compositionally biased region" description="Basic and acidic residues" evidence="1">
    <location>
        <begin position="163"/>
        <end position="178"/>
    </location>
</feature>
<feature type="region of interest" description="Disordered" evidence="1">
    <location>
        <begin position="140"/>
        <end position="228"/>
    </location>
</feature>
<feature type="chain" id="PRO_5041328302" evidence="2">
    <location>
        <begin position="36"/>
        <end position="381"/>
    </location>
</feature>
<feature type="signal peptide" evidence="2">
    <location>
        <begin position="1"/>
        <end position="35"/>
    </location>
</feature>
<feature type="region of interest" description="Disordered" evidence="1">
    <location>
        <begin position="89"/>
        <end position="126"/>
    </location>
</feature>
<feature type="region of interest" description="Disordered" evidence="1">
    <location>
        <begin position="48"/>
        <end position="73"/>
    </location>
</feature>
<dbReference type="Proteomes" id="UP001163846">
    <property type="component" value="Unassembled WGS sequence"/>
</dbReference>
<evidence type="ECO:0000313" key="3">
    <source>
        <dbReference type="EMBL" id="KAJ3832843.1"/>
    </source>
</evidence>
<gene>
    <name evidence="3" type="ORF">F5878DRAFT_646438</name>
</gene>
<protein>
    <submittedName>
        <fullName evidence="3">Uncharacterized protein</fullName>
    </submittedName>
</protein>
<dbReference type="AlphaFoldDB" id="A0AA38NYK3"/>
<feature type="compositionally biased region" description="Basic and acidic residues" evidence="1">
    <location>
        <begin position="192"/>
        <end position="218"/>
    </location>
</feature>
<evidence type="ECO:0000256" key="2">
    <source>
        <dbReference type="SAM" id="SignalP"/>
    </source>
</evidence>
<reference evidence="3" key="1">
    <citation type="submission" date="2022-08" db="EMBL/GenBank/DDBJ databases">
        <authorList>
            <consortium name="DOE Joint Genome Institute"/>
            <person name="Min B."/>
            <person name="Riley R."/>
            <person name="Sierra-Patev S."/>
            <person name="Naranjo-Ortiz M."/>
            <person name="Looney B."/>
            <person name="Konkel Z."/>
            <person name="Slot J.C."/>
            <person name="Sakamoto Y."/>
            <person name="Steenwyk J.L."/>
            <person name="Rokas A."/>
            <person name="Carro J."/>
            <person name="Camarero S."/>
            <person name="Ferreira P."/>
            <person name="Molpeceres G."/>
            <person name="Ruiz-Duenas F.J."/>
            <person name="Serrano A."/>
            <person name="Henrissat B."/>
            <person name="Drula E."/>
            <person name="Hughes K.W."/>
            <person name="Mata J.L."/>
            <person name="Ishikawa N.K."/>
            <person name="Vargas-Isla R."/>
            <person name="Ushijima S."/>
            <person name="Smith C.A."/>
            <person name="Ahrendt S."/>
            <person name="Andreopoulos W."/>
            <person name="He G."/>
            <person name="Labutti K."/>
            <person name="Lipzen A."/>
            <person name="Ng V."/>
            <person name="Sandor L."/>
            <person name="Barry K."/>
            <person name="Martinez A.T."/>
            <person name="Xiao Y."/>
            <person name="Gibbons J.G."/>
            <person name="Terashima K."/>
            <person name="Hibbett D.S."/>
            <person name="Grigoriev I.V."/>
        </authorList>
    </citation>
    <scope>NUCLEOTIDE SEQUENCE</scope>
    <source>
        <strain evidence="3">TFB9207</strain>
    </source>
</reference>
<accession>A0AA38NYK3</accession>
<organism evidence="3 4">
    <name type="scientific">Lentinula raphanica</name>
    <dbReference type="NCBI Taxonomy" id="153919"/>
    <lineage>
        <taxon>Eukaryota</taxon>
        <taxon>Fungi</taxon>
        <taxon>Dikarya</taxon>
        <taxon>Basidiomycota</taxon>
        <taxon>Agaricomycotina</taxon>
        <taxon>Agaricomycetes</taxon>
        <taxon>Agaricomycetidae</taxon>
        <taxon>Agaricales</taxon>
        <taxon>Marasmiineae</taxon>
        <taxon>Omphalotaceae</taxon>
        <taxon>Lentinula</taxon>
    </lineage>
</organism>
<evidence type="ECO:0000313" key="4">
    <source>
        <dbReference type="Proteomes" id="UP001163846"/>
    </source>
</evidence>
<comment type="caution">
    <text evidence="3">The sequence shown here is derived from an EMBL/GenBank/DDBJ whole genome shotgun (WGS) entry which is preliminary data.</text>
</comment>
<feature type="compositionally biased region" description="Polar residues" evidence="1">
    <location>
        <begin position="179"/>
        <end position="191"/>
    </location>
</feature>
<evidence type="ECO:0000256" key="1">
    <source>
        <dbReference type="SAM" id="MobiDB-lite"/>
    </source>
</evidence>
<name>A0AA38NYK3_9AGAR</name>
<keyword evidence="4" id="KW-1185">Reference proteome</keyword>